<dbReference type="EMBL" id="KQ241647">
    <property type="protein sequence ID" value="KNC86528.1"/>
    <property type="molecule type" value="Genomic_DNA"/>
</dbReference>
<dbReference type="RefSeq" id="XP_014160430.1">
    <property type="nucleotide sequence ID" value="XM_014304955.1"/>
</dbReference>
<feature type="region of interest" description="Disordered" evidence="1">
    <location>
        <begin position="440"/>
        <end position="469"/>
    </location>
</feature>
<dbReference type="GeneID" id="25901805"/>
<proteinExistence type="predicted"/>
<evidence type="ECO:0000313" key="2">
    <source>
        <dbReference type="EMBL" id="KNC86528.1"/>
    </source>
</evidence>
<feature type="region of interest" description="Disordered" evidence="1">
    <location>
        <begin position="210"/>
        <end position="229"/>
    </location>
</feature>
<gene>
    <name evidence="2" type="ORF">SARC_01301</name>
</gene>
<dbReference type="AlphaFoldDB" id="A0A0L0GE42"/>
<dbReference type="PANTHER" id="PTHR31431">
    <property type="entry name" value="NUCLEOPORIN NUP188 HOMOLOG"/>
    <property type="match status" value="1"/>
</dbReference>
<dbReference type="GO" id="GO:0006606">
    <property type="term" value="P:protein import into nucleus"/>
    <property type="evidence" value="ECO:0007669"/>
    <property type="project" value="TreeGrafter"/>
</dbReference>
<dbReference type="GO" id="GO:0044611">
    <property type="term" value="C:nuclear pore inner ring"/>
    <property type="evidence" value="ECO:0007669"/>
    <property type="project" value="TreeGrafter"/>
</dbReference>
<evidence type="ECO:0000256" key="1">
    <source>
        <dbReference type="SAM" id="MobiDB-lite"/>
    </source>
</evidence>
<dbReference type="GO" id="GO:0017056">
    <property type="term" value="F:structural constituent of nuclear pore"/>
    <property type="evidence" value="ECO:0007669"/>
    <property type="project" value="InterPro"/>
</dbReference>
<protein>
    <submittedName>
        <fullName evidence="2">Uncharacterized protein</fullName>
    </submittedName>
</protein>
<reference evidence="2 3" key="1">
    <citation type="submission" date="2011-02" db="EMBL/GenBank/DDBJ databases">
        <title>The Genome Sequence of Sphaeroforma arctica JP610.</title>
        <authorList>
            <consortium name="The Broad Institute Genome Sequencing Platform"/>
            <person name="Russ C."/>
            <person name="Cuomo C."/>
            <person name="Young S.K."/>
            <person name="Zeng Q."/>
            <person name="Gargeya S."/>
            <person name="Alvarado L."/>
            <person name="Berlin A."/>
            <person name="Chapman S.B."/>
            <person name="Chen Z."/>
            <person name="Freedman E."/>
            <person name="Gellesch M."/>
            <person name="Goldberg J."/>
            <person name="Griggs A."/>
            <person name="Gujja S."/>
            <person name="Heilman E."/>
            <person name="Heiman D."/>
            <person name="Howarth C."/>
            <person name="Mehta T."/>
            <person name="Neiman D."/>
            <person name="Pearson M."/>
            <person name="Roberts A."/>
            <person name="Saif S."/>
            <person name="Shea T."/>
            <person name="Shenoy N."/>
            <person name="Sisk P."/>
            <person name="Stolte C."/>
            <person name="Sykes S."/>
            <person name="White J."/>
            <person name="Yandava C."/>
            <person name="Burger G."/>
            <person name="Gray M.W."/>
            <person name="Holland P.W.H."/>
            <person name="King N."/>
            <person name="Lang F.B.F."/>
            <person name="Roger A.J."/>
            <person name="Ruiz-Trillo I."/>
            <person name="Haas B."/>
            <person name="Nusbaum C."/>
            <person name="Birren B."/>
        </authorList>
    </citation>
    <scope>NUCLEOTIDE SEQUENCE [LARGE SCALE GENOMIC DNA]</scope>
    <source>
        <strain evidence="2 3">JP610</strain>
    </source>
</reference>
<keyword evidence="3" id="KW-1185">Reference proteome</keyword>
<dbReference type="InterPro" id="IPR044840">
    <property type="entry name" value="Nup188"/>
</dbReference>
<feature type="compositionally biased region" description="Polar residues" evidence="1">
    <location>
        <begin position="271"/>
        <end position="287"/>
    </location>
</feature>
<name>A0A0L0GE42_9EUKA</name>
<accession>A0A0L0GE42</accession>
<feature type="compositionally biased region" description="Polar residues" evidence="1">
    <location>
        <begin position="28"/>
        <end position="52"/>
    </location>
</feature>
<feature type="region of interest" description="Disordered" evidence="1">
    <location>
        <begin position="1"/>
        <end position="52"/>
    </location>
</feature>
<feature type="region of interest" description="Disordered" evidence="1">
    <location>
        <begin position="271"/>
        <end position="302"/>
    </location>
</feature>
<feature type="compositionally biased region" description="Basic and acidic residues" evidence="1">
    <location>
        <begin position="440"/>
        <end position="454"/>
    </location>
</feature>
<evidence type="ECO:0000313" key="3">
    <source>
        <dbReference type="Proteomes" id="UP000054560"/>
    </source>
</evidence>
<dbReference type="PANTHER" id="PTHR31431:SF1">
    <property type="entry name" value="NUCLEOPORIN NUP188"/>
    <property type="match status" value="1"/>
</dbReference>
<feature type="compositionally biased region" description="Low complexity" evidence="1">
    <location>
        <begin position="12"/>
        <end position="27"/>
    </location>
</feature>
<dbReference type="GO" id="GO:0006405">
    <property type="term" value="P:RNA export from nucleus"/>
    <property type="evidence" value="ECO:0007669"/>
    <property type="project" value="TreeGrafter"/>
</dbReference>
<sequence length="677" mass="73672">MTHFVTSPAVLTARMEATPTPAPRATPFSDTSFATPSQTPHSQHLPNSQSRSYMEPLCGMLDVLRRRIGDATTMPGNVTNASQKRVANAAADGAGVDMVDCGVGGRGVEENYMQIEGTTLFAADGSLVGQCGDSVCAEGEAGADTQESFNTQKYLNSYHADFFAGILCLLETYDYSSTTVSLPTASAPASSGTVPTKVSIAPTLSTIGRGRAAHKGASPSAGTSVRGGKQLSTRMKHALYRLLESCCFVVYKTLVAAPALSFPFDTPPTAQANGPQTCANNTHPNNQSRDHGKGAANGTSRDRLQQSGISATLFRINVLIIETIVRMLMVHSEAVYPTTGSGPPSASTASVVWRVLHRTSVCEMDPLYLNREYSYGSIFEPLLSNMNTWIRTKRYPLLIGSCLRLLTTISLFSPGANIMSPLGPISTLSAALDAQIHQYERHSQHPTHSQRDSMQHNQQMSARNPIPDLGSVNGQSEQSMYSLPALANTAIAGLPMKYTGLPVCTFDGPIAYYLQDRRHNQWHTVFCQVLCLYTSMLHTLKARAVGEAVSFLIVHYERLMRCLRRSNDSSGRVVSVAEMEELVAVSAFMAALADAGVFSWKPEIHLSQYRAILDEKMELIPKHVLETVLYYTTLLSKACDYEDTQLVIPVTRSEREQEQTPAPIRLLSARARMCVKI</sequence>
<dbReference type="Proteomes" id="UP000054560">
    <property type="component" value="Unassembled WGS sequence"/>
</dbReference>
<organism evidence="2 3">
    <name type="scientific">Sphaeroforma arctica JP610</name>
    <dbReference type="NCBI Taxonomy" id="667725"/>
    <lineage>
        <taxon>Eukaryota</taxon>
        <taxon>Ichthyosporea</taxon>
        <taxon>Ichthyophonida</taxon>
        <taxon>Sphaeroforma</taxon>
    </lineage>
</organism>